<comment type="caution">
    <text evidence="1">The sequence shown here is derived from an EMBL/GenBank/DDBJ whole genome shotgun (WGS) entry which is preliminary data.</text>
</comment>
<sequence length="71" mass="8246">MAGTLFGIYVAQNYEVPDVKNIVNEALKRARQLEDRYRFGVRLLTVVIRAWFRVNPFATRKAEEMKGLAED</sequence>
<gene>
    <name evidence="1" type="ORF">Ccrd_007828</name>
</gene>
<reference evidence="1 2" key="1">
    <citation type="journal article" date="2016" name="Sci. Rep.">
        <title>The genome sequence of the outbreeding globe artichoke constructed de novo incorporating a phase-aware low-pass sequencing strategy of F1 progeny.</title>
        <authorList>
            <person name="Scaglione D."/>
            <person name="Reyes-Chin-Wo S."/>
            <person name="Acquadro A."/>
            <person name="Froenicke L."/>
            <person name="Portis E."/>
            <person name="Beitel C."/>
            <person name="Tirone M."/>
            <person name="Mauro R."/>
            <person name="Lo Monaco A."/>
            <person name="Mauromicale G."/>
            <person name="Faccioli P."/>
            <person name="Cattivelli L."/>
            <person name="Rieseberg L."/>
            <person name="Michelmore R."/>
            <person name="Lanteri S."/>
        </authorList>
    </citation>
    <scope>NUCLEOTIDE SEQUENCE [LARGE SCALE GENOMIC DNA]</scope>
    <source>
        <strain evidence="1">2C</strain>
    </source>
</reference>
<dbReference type="EMBL" id="LEKV01005114">
    <property type="protein sequence ID" value="KVH90238.1"/>
    <property type="molecule type" value="Genomic_DNA"/>
</dbReference>
<dbReference type="InterPro" id="IPR027854">
    <property type="entry name" value="STMP1"/>
</dbReference>
<dbReference type="Proteomes" id="UP000243975">
    <property type="component" value="Unassembled WGS sequence"/>
</dbReference>
<dbReference type="Pfam" id="PF15054">
    <property type="entry name" value="DUF4535"/>
    <property type="match status" value="1"/>
</dbReference>
<proteinExistence type="predicted"/>
<keyword evidence="2" id="KW-1185">Reference proteome</keyword>
<name>A0A103XGB1_CYNCS</name>
<evidence type="ECO:0000313" key="1">
    <source>
        <dbReference type="EMBL" id="KVH90238.1"/>
    </source>
</evidence>
<protein>
    <submittedName>
        <fullName evidence="1">Uncharacterized protein</fullName>
    </submittedName>
</protein>
<dbReference type="PANTHER" id="PTHR33528:SF17">
    <property type="entry name" value="TRANSMEMBRANE PROTEIN"/>
    <property type="match status" value="1"/>
</dbReference>
<accession>A0A103XGB1</accession>
<organism evidence="1 2">
    <name type="scientific">Cynara cardunculus var. scolymus</name>
    <name type="common">Globe artichoke</name>
    <name type="synonym">Cynara scolymus</name>
    <dbReference type="NCBI Taxonomy" id="59895"/>
    <lineage>
        <taxon>Eukaryota</taxon>
        <taxon>Viridiplantae</taxon>
        <taxon>Streptophyta</taxon>
        <taxon>Embryophyta</taxon>
        <taxon>Tracheophyta</taxon>
        <taxon>Spermatophyta</taxon>
        <taxon>Magnoliopsida</taxon>
        <taxon>eudicotyledons</taxon>
        <taxon>Gunneridae</taxon>
        <taxon>Pentapetalae</taxon>
        <taxon>asterids</taxon>
        <taxon>campanulids</taxon>
        <taxon>Asterales</taxon>
        <taxon>Asteraceae</taxon>
        <taxon>Carduoideae</taxon>
        <taxon>Cardueae</taxon>
        <taxon>Carduinae</taxon>
        <taxon>Cynara</taxon>
    </lineage>
</organism>
<dbReference type="AlphaFoldDB" id="A0A103XGB1"/>
<evidence type="ECO:0000313" key="2">
    <source>
        <dbReference type="Proteomes" id="UP000243975"/>
    </source>
</evidence>
<dbReference type="Gramene" id="KVH90238">
    <property type="protein sequence ID" value="KVH90238"/>
    <property type="gene ID" value="Ccrd_007828"/>
</dbReference>
<dbReference type="PANTHER" id="PTHR33528">
    <property type="entry name" value="OS07G0239500 PROTEIN"/>
    <property type="match status" value="1"/>
</dbReference>